<evidence type="ECO:0000256" key="1">
    <source>
        <dbReference type="ARBA" id="ARBA00009353"/>
    </source>
</evidence>
<evidence type="ECO:0000313" key="4">
    <source>
        <dbReference type="EMBL" id="QXQ15039.1"/>
    </source>
</evidence>
<organism evidence="4 5">
    <name type="scientific">Skermania pinensis</name>
    <dbReference type="NCBI Taxonomy" id="39122"/>
    <lineage>
        <taxon>Bacteria</taxon>
        <taxon>Bacillati</taxon>
        <taxon>Actinomycetota</taxon>
        <taxon>Actinomycetes</taxon>
        <taxon>Mycobacteriales</taxon>
        <taxon>Gordoniaceae</taxon>
        <taxon>Skermania</taxon>
    </lineage>
</organism>
<sequence length="310" mass="31532">MKVVVAGSSGLIGTALTDRLRAAGHHVVRLVRRPPAGPDELGWNPADGRLGPAMLSGADAVVNLCGAGVGDRRWTGAYKQQLRDSRIVPTDVLAAAVAQAGVPTLINASGINYYGHTGDRIVDESAAPGTGFLAGLCVDWEAATAPAAAAGARVVLLRSGLVFAPSGGALGRLRLVYSLGLGGRLGTGRQYLPWISLTDELRAIGFALTSSALRGPANLVGPAPVTNAEFNRALARALGRPAPWRVPQFAVRAALGELADEALLTGPRAIPAALESAGFGFEHNTIGAALDAALHGSEERGSAAHGADGG</sequence>
<gene>
    <name evidence="4" type="ORF">KV203_06705</name>
</gene>
<comment type="similarity">
    <text evidence="1">Belongs to the NAD(P)-dependent epimerase/dehydratase family. SDR39U1 subfamily.</text>
</comment>
<dbReference type="InterPro" id="IPR010099">
    <property type="entry name" value="SDR39U1"/>
</dbReference>
<dbReference type="InterPro" id="IPR001509">
    <property type="entry name" value="Epimerase_deHydtase"/>
</dbReference>
<accession>A0ABX8SAZ2</accession>
<evidence type="ECO:0000259" key="2">
    <source>
        <dbReference type="Pfam" id="PF01370"/>
    </source>
</evidence>
<dbReference type="Pfam" id="PF08338">
    <property type="entry name" value="DUF1731"/>
    <property type="match status" value="1"/>
</dbReference>
<evidence type="ECO:0000259" key="3">
    <source>
        <dbReference type="Pfam" id="PF08338"/>
    </source>
</evidence>
<dbReference type="RefSeq" id="WP_066468876.1">
    <property type="nucleotide sequence ID" value="NZ_CBCRUZ010000024.1"/>
</dbReference>
<dbReference type="PANTHER" id="PTHR11092:SF0">
    <property type="entry name" value="EPIMERASE FAMILY PROTEIN SDR39U1"/>
    <property type="match status" value="1"/>
</dbReference>
<evidence type="ECO:0000313" key="5">
    <source>
        <dbReference type="Proteomes" id="UP000887023"/>
    </source>
</evidence>
<reference evidence="4" key="1">
    <citation type="submission" date="2021-07" db="EMBL/GenBank/DDBJ databases">
        <title>Candidatus Kaistella beijingensis sp. nov. isolated from a municipal wastewater treatment plant is involved in sludge foaming.</title>
        <authorList>
            <person name="Song Y."/>
            <person name="Liu S.-J."/>
        </authorList>
    </citation>
    <scope>NUCLEOTIDE SEQUENCE</scope>
    <source>
        <strain evidence="4">DSM 43998</strain>
    </source>
</reference>
<proteinExistence type="inferred from homology"/>
<dbReference type="NCBIfam" id="TIGR01777">
    <property type="entry name" value="yfcH"/>
    <property type="match status" value="1"/>
</dbReference>
<dbReference type="Pfam" id="PF01370">
    <property type="entry name" value="Epimerase"/>
    <property type="match status" value="1"/>
</dbReference>
<dbReference type="Proteomes" id="UP000887023">
    <property type="component" value="Chromosome"/>
</dbReference>
<dbReference type="SUPFAM" id="SSF51735">
    <property type="entry name" value="NAD(P)-binding Rossmann-fold domains"/>
    <property type="match status" value="1"/>
</dbReference>
<feature type="domain" description="DUF1731" evidence="3">
    <location>
        <begin position="246"/>
        <end position="292"/>
    </location>
</feature>
<dbReference type="PANTHER" id="PTHR11092">
    <property type="entry name" value="SUGAR NUCLEOTIDE EPIMERASE RELATED"/>
    <property type="match status" value="1"/>
</dbReference>
<feature type="domain" description="NAD-dependent epimerase/dehydratase" evidence="2">
    <location>
        <begin position="3"/>
        <end position="210"/>
    </location>
</feature>
<keyword evidence="5" id="KW-1185">Reference proteome</keyword>
<dbReference type="InterPro" id="IPR013549">
    <property type="entry name" value="DUF1731"/>
</dbReference>
<name>A0ABX8SAZ2_9ACTN</name>
<dbReference type="InterPro" id="IPR036291">
    <property type="entry name" value="NAD(P)-bd_dom_sf"/>
</dbReference>
<dbReference type="Gene3D" id="3.40.50.720">
    <property type="entry name" value="NAD(P)-binding Rossmann-like Domain"/>
    <property type="match status" value="1"/>
</dbReference>
<dbReference type="EMBL" id="CP079105">
    <property type="protein sequence ID" value="QXQ15039.1"/>
    <property type="molecule type" value="Genomic_DNA"/>
</dbReference>
<protein>
    <submittedName>
        <fullName evidence="4">TIGR01777 family oxidoreductase</fullName>
    </submittedName>
</protein>